<dbReference type="InterPro" id="IPR028098">
    <property type="entry name" value="Glyco_trans_4-like_N"/>
</dbReference>
<dbReference type="Proteomes" id="UP000679749">
    <property type="component" value="Unassembled WGS sequence"/>
</dbReference>
<dbReference type="GO" id="GO:0016757">
    <property type="term" value="F:glycosyltransferase activity"/>
    <property type="evidence" value="ECO:0007669"/>
    <property type="project" value="InterPro"/>
</dbReference>
<evidence type="ECO:0000259" key="1">
    <source>
        <dbReference type="Pfam" id="PF00534"/>
    </source>
</evidence>
<dbReference type="Gene3D" id="3.40.50.2000">
    <property type="entry name" value="Glycogen Phosphorylase B"/>
    <property type="match status" value="2"/>
</dbReference>
<organism evidence="3 4">
    <name type="scientific">Neobacillus rhizophilus</name>
    <dbReference type="NCBI Taxonomy" id="2833579"/>
    <lineage>
        <taxon>Bacteria</taxon>
        <taxon>Bacillati</taxon>
        <taxon>Bacillota</taxon>
        <taxon>Bacilli</taxon>
        <taxon>Bacillales</taxon>
        <taxon>Bacillaceae</taxon>
        <taxon>Neobacillus</taxon>
    </lineage>
</organism>
<dbReference type="AlphaFoldDB" id="A0A942U181"/>
<dbReference type="EMBL" id="JAGYPF010000002">
    <property type="protein sequence ID" value="MBS4212680.1"/>
    <property type="molecule type" value="Genomic_DNA"/>
</dbReference>
<proteinExistence type="predicted"/>
<keyword evidence="4" id="KW-1185">Reference proteome</keyword>
<evidence type="ECO:0000259" key="2">
    <source>
        <dbReference type="Pfam" id="PF13439"/>
    </source>
</evidence>
<gene>
    <name evidence="3" type="ORF">KHA99_09495</name>
</gene>
<dbReference type="InterPro" id="IPR001296">
    <property type="entry name" value="Glyco_trans_1"/>
</dbReference>
<dbReference type="Pfam" id="PF13439">
    <property type="entry name" value="Glyco_transf_4"/>
    <property type="match status" value="1"/>
</dbReference>
<protein>
    <submittedName>
        <fullName evidence="3">Glycosyltransferase family 4 protein</fullName>
    </submittedName>
</protein>
<name>A0A942U181_9BACI</name>
<evidence type="ECO:0000313" key="3">
    <source>
        <dbReference type="EMBL" id="MBS4212680.1"/>
    </source>
</evidence>
<dbReference type="PANTHER" id="PTHR12526">
    <property type="entry name" value="GLYCOSYLTRANSFERASE"/>
    <property type="match status" value="1"/>
</dbReference>
<dbReference type="CDD" id="cd03794">
    <property type="entry name" value="GT4_WbuB-like"/>
    <property type="match status" value="1"/>
</dbReference>
<feature type="domain" description="Glycosyltransferase subfamily 4-like N-terminal" evidence="2">
    <location>
        <begin position="23"/>
        <end position="212"/>
    </location>
</feature>
<dbReference type="SUPFAM" id="SSF53756">
    <property type="entry name" value="UDP-Glycosyltransferase/glycogen phosphorylase"/>
    <property type="match status" value="1"/>
</dbReference>
<accession>A0A942U181</accession>
<dbReference type="RefSeq" id="WP_213117213.1">
    <property type="nucleotide sequence ID" value="NZ_JAGYPF010000002.1"/>
</dbReference>
<evidence type="ECO:0000313" key="4">
    <source>
        <dbReference type="Proteomes" id="UP000679749"/>
    </source>
</evidence>
<dbReference type="Pfam" id="PF00534">
    <property type="entry name" value="Glycos_transf_1"/>
    <property type="match status" value="1"/>
</dbReference>
<sequence>MKKVWIINQYNMPPEYGHLNRHYNFGKYLKRMGHTPFVFVGSFLHNTNRQMIDDKSIFKKYDNCDFPYYFIKTCDYSKSNLKRIYAMYEFYRNLFKTTKNMEKPDVIIGSSAHPLAAIAAIRLAKKYNCESIVEVRDLWPESFVAYNIIKRHNPILKLLYAGEKWIYKNADKIVFTMEGGKDYIIEQGWEKDQGGPIDISKVSHINNGVDLEVFEENKGKYAFDDDDLDNELTFKVIYTGSIRLVNNVKSIVDAAKVIKEKQLSDIKFLIFGEGSDREYLEKYCQDNGIQNVIFKGYVDKKKIPYILSKSNLNIMHFKQSKIKKYGASLNKLFEYFASGKPTVSDCEFGYDLIKKYKSGIVVDNASAEQLSEAIIQFYNMDKEEYNLFCQNAKKLSKVYDFKFLTKNLEKLFYS</sequence>
<reference evidence="3" key="1">
    <citation type="submission" date="2021-05" db="EMBL/GenBank/DDBJ databases">
        <title>Novel Bacillus species.</title>
        <authorList>
            <person name="Liu G."/>
        </authorList>
    </citation>
    <scope>NUCLEOTIDE SEQUENCE</scope>
    <source>
        <strain evidence="3">FJAT-49825</strain>
    </source>
</reference>
<feature type="domain" description="Glycosyl transferase family 1" evidence="1">
    <location>
        <begin position="233"/>
        <end position="394"/>
    </location>
</feature>
<comment type="caution">
    <text evidence="3">The sequence shown here is derived from an EMBL/GenBank/DDBJ whole genome shotgun (WGS) entry which is preliminary data.</text>
</comment>
<dbReference type="PANTHER" id="PTHR12526:SF622">
    <property type="entry name" value="GLYCOSYLTRANSFERASE (GROUP I)"/>
    <property type="match status" value="1"/>
</dbReference>